<dbReference type="AlphaFoldDB" id="A0A8H9MVD8"/>
<dbReference type="Proteomes" id="UP000863257">
    <property type="component" value="Unassembled WGS sequence"/>
</dbReference>
<protein>
    <recommendedName>
        <fullName evidence="2">Sporulation control protein Spo0M</fullName>
    </recommendedName>
</protein>
<proteinExistence type="predicted"/>
<reference evidence="1" key="1">
    <citation type="journal article" date="2018" name="Genome Biol.">
        <title>SKESA: strategic k-mer extension for scrupulous assemblies.</title>
        <authorList>
            <person name="Souvorov A."/>
            <person name="Agarwala R."/>
            <person name="Lipman D.J."/>
        </authorList>
    </citation>
    <scope>NUCLEOTIDE SEQUENCE</scope>
    <source>
        <strain evidence="1">BCW_3452</strain>
    </source>
</reference>
<organism evidence="1">
    <name type="scientific">Vibrio vulnificus</name>
    <dbReference type="NCBI Taxonomy" id="672"/>
    <lineage>
        <taxon>Bacteria</taxon>
        <taxon>Pseudomonadati</taxon>
        <taxon>Pseudomonadota</taxon>
        <taxon>Gammaproteobacteria</taxon>
        <taxon>Vibrionales</taxon>
        <taxon>Vibrionaceae</taxon>
        <taxon>Vibrio</taxon>
    </lineage>
</organism>
<accession>A0A8H9MVD8</accession>
<reference evidence="1" key="2">
    <citation type="submission" date="2019-01" db="EMBL/GenBank/DDBJ databases">
        <authorList>
            <consortium name="NCBI Pathogen Detection Project"/>
        </authorList>
    </citation>
    <scope>NUCLEOTIDE SEQUENCE</scope>
    <source>
        <strain evidence="1">BCW_3452</strain>
    </source>
</reference>
<dbReference type="PANTHER" id="PTHR40053:SF1">
    <property type="entry name" value="SPORULATION-CONTROL PROTEIN SPO0M"/>
    <property type="match status" value="1"/>
</dbReference>
<dbReference type="InterPro" id="IPR009776">
    <property type="entry name" value="Spore_0_M"/>
</dbReference>
<sequence length="247" mass="27068">MSFFKKLGSVVGIGGAKIDTVLDSTVVTQGEEVKGKVVIMGGNTDQTIDKLQILVYTQVKNKCDEDDSTYYENEAFQIHEIIGPIAVEAEAEYEVEFSFPLHGEAPITSINAIGENSCHVWLQTSADIPMAVDPTDTDYLVVHPCDHVKEIIHYLTTNAGYVINKVDVEKGVATATEFQTSTGFYQEIELKKGNKELELTFMLSPENQALGCLLEVDYGEGDEYASFVVSTATCASETHEALPKNLL</sequence>
<name>A0A8H9MVD8_VIBVL</name>
<dbReference type="EMBL" id="DACRBY010000001">
    <property type="protein sequence ID" value="HAS8538287.1"/>
    <property type="molecule type" value="Genomic_DNA"/>
</dbReference>
<gene>
    <name evidence="1" type="ORF">I7730_00545</name>
</gene>
<evidence type="ECO:0000313" key="1">
    <source>
        <dbReference type="EMBL" id="HAS8538287.1"/>
    </source>
</evidence>
<dbReference type="PANTHER" id="PTHR40053">
    <property type="entry name" value="SPORULATION-CONTROL PROTEIN SPO0M"/>
    <property type="match status" value="1"/>
</dbReference>
<dbReference type="Pfam" id="PF07070">
    <property type="entry name" value="Spo0M"/>
    <property type="match status" value="1"/>
</dbReference>
<evidence type="ECO:0008006" key="2">
    <source>
        <dbReference type="Google" id="ProtNLM"/>
    </source>
</evidence>
<comment type="caution">
    <text evidence="1">The sequence shown here is derived from an EMBL/GenBank/DDBJ whole genome shotgun (WGS) entry which is preliminary data.</text>
</comment>